<dbReference type="InterPro" id="IPR036397">
    <property type="entry name" value="RNaseH_sf"/>
</dbReference>
<evidence type="ECO:0000313" key="1">
    <source>
        <dbReference type="EMBL" id="VUD71834.1"/>
    </source>
</evidence>
<organism evidence="1 2">
    <name type="scientific">Methylobacterium symbioticum</name>
    <dbReference type="NCBI Taxonomy" id="2584084"/>
    <lineage>
        <taxon>Bacteria</taxon>
        <taxon>Pseudomonadati</taxon>
        <taxon>Pseudomonadota</taxon>
        <taxon>Alphaproteobacteria</taxon>
        <taxon>Hyphomicrobiales</taxon>
        <taxon>Methylobacteriaceae</taxon>
        <taxon>Methylobacterium</taxon>
    </lineage>
</organism>
<dbReference type="PANTHER" id="PTHR36015:SF6">
    <property type="entry name" value="HOLLIDAY JUNCTION RESOLVASE MOC1, CHLOROPLASTIC-RELATED"/>
    <property type="match status" value="1"/>
</dbReference>
<gene>
    <name evidence="1" type="ORF">MET9862_02422</name>
</gene>
<dbReference type="SUPFAM" id="SSF53098">
    <property type="entry name" value="Ribonuclease H-like"/>
    <property type="match status" value="1"/>
</dbReference>
<accession>A0A509EE28</accession>
<dbReference type="Proteomes" id="UP000410984">
    <property type="component" value="Unassembled WGS sequence"/>
</dbReference>
<dbReference type="Gene3D" id="3.30.420.10">
    <property type="entry name" value="Ribonuclease H-like superfamily/Ribonuclease H"/>
    <property type="match status" value="1"/>
</dbReference>
<reference evidence="1 2" key="1">
    <citation type="submission" date="2019-06" db="EMBL/GenBank/DDBJ databases">
        <authorList>
            <person name="Rodrigo-Torres L."/>
            <person name="Arahal R. D."/>
            <person name="Lucena T."/>
        </authorList>
    </citation>
    <scope>NUCLEOTIDE SEQUENCE [LARGE SCALE GENOMIC DNA]</scope>
    <source>
        <strain evidence="1 2">SB0023/3</strain>
    </source>
</reference>
<name>A0A509EE28_9HYPH</name>
<dbReference type="InterPro" id="IPR012337">
    <property type="entry name" value="RNaseH-like_sf"/>
</dbReference>
<sequence>MEATDLFIRQEPAPLIVDPENAARSVSVLRAGPARVILGVDPGASGAIAIYRPDRPSEIEVHDAPVVDKQLDIPELARLIRSSGATEAIVERVSAMPKQGVSSTFKFGMAYGAVLAAVSVLGLPLRQETPGRWKKHFRLSSDKEKARALAIHTWPGSPDFRLVKHHGRAEAALLALFAAEVVR</sequence>
<dbReference type="AlphaFoldDB" id="A0A509EE28"/>
<keyword evidence="2" id="KW-1185">Reference proteome</keyword>
<dbReference type="GO" id="GO:0003676">
    <property type="term" value="F:nucleic acid binding"/>
    <property type="evidence" value="ECO:0007669"/>
    <property type="project" value="InterPro"/>
</dbReference>
<dbReference type="RefSeq" id="WP_185156838.1">
    <property type="nucleotide sequence ID" value="NZ_CABFPH010000029.1"/>
</dbReference>
<dbReference type="PANTHER" id="PTHR36015">
    <property type="entry name" value="HOLLIDAY JUNCTION RESOLVASE MOC1, CHLOROPLASTIC-RELATED"/>
    <property type="match status" value="1"/>
</dbReference>
<dbReference type="CDD" id="cd22992">
    <property type="entry name" value="MOC1"/>
    <property type="match status" value="1"/>
</dbReference>
<evidence type="ECO:0000313" key="2">
    <source>
        <dbReference type="Proteomes" id="UP000410984"/>
    </source>
</evidence>
<dbReference type="GO" id="GO:0008821">
    <property type="term" value="F:crossover junction DNA endonuclease activity"/>
    <property type="evidence" value="ECO:0007669"/>
    <property type="project" value="InterPro"/>
</dbReference>
<dbReference type="InterPro" id="IPR045290">
    <property type="entry name" value="MOC1-like"/>
</dbReference>
<proteinExistence type="predicted"/>
<protein>
    <submittedName>
        <fullName evidence="1">Uncharacterized protein</fullName>
    </submittedName>
</protein>
<dbReference type="EMBL" id="CABFPH010000029">
    <property type="protein sequence ID" value="VUD71834.1"/>
    <property type="molecule type" value="Genomic_DNA"/>
</dbReference>